<accession>A0A8S5M1W1</accession>
<name>A0A8S5M1W1_9CAUD</name>
<protein>
    <submittedName>
        <fullName evidence="1">Uncharacterized protein</fullName>
    </submittedName>
</protein>
<dbReference type="EMBL" id="BK014797">
    <property type="protein sequence ID" value="DAD76218.1"/>
    <property type="molecule type" value="Genomic_DNA"/>
</dbReference>
<evidence type="ECO:0000313" key="1">
    <source>
        <dbReference type="EMBL" id="DAD76218.1"/>
    </source>
</evidence>
<proteinExistence type="predicted"/>
<reference evidence="1" key="1">
    <citation type="journal article" date="2021" name="Proc. Natl. Acad. Sci. U.S.A.">
        <title>A Catalog of Tens of Thousands of Viruses from Human Metagenomes Reveals Hidden Associations with Chronic Diseases.</title>
        <authorList>
            <person name="Tisza M.J."/>
            <person name="Buck C.B."/>
        </authorList>
    </citation>
    <scope>NUCLEOTIDE SEQUENCE</scope>
    <source>
        <strain evidence="1">CtrfD19</strain>
    </source>
</reference>
<sequence length="38" mass="4478">MQKYLFFKVAPFLPLLLKQTFSATLKTPHKINIFPLSR</sequence>
<organism evidence="1">
    <name type="scientific">Siphoviridae sp. ctrfD19</name>
    <dbReference type="NCBI Taxonomy" id="2826478"/>
    <lineage>
        <taxon>Viruses</taxon>
        <taxon>Duplodnaviria</taxon>
        <taxon>Heunggongvirae</taxon>
        <taxon>Uroviricota</taxon>
        <taxon>Caudoviricetes</taxon>
    </lineage>
</organism>